<gene>
    <name evidence="2" type="ORF">SGGMMB4_00616</name>
</gene>
<protein>
    <recommendedName>
        <fullName evidence="4">Lipoprotein</fullName>
    </recommendedName>
</protein>
<feature type="chain" id="PRO_5008261568" description="Lipoprotein" evidence="1">
    <location>
        <begin position="25"/>
        <end position="101"/>
    </location>
</feature>
<evidence type="ECO:0000256" key="1">
    <source>
        <dbReference type="SAM" id="SignalP"/>
    </source>
</evidence>
<sequence length="101" mass="11199">MHYSRHSQKKSVPKWLSRSLLACAWLMSLSGCITTPAPTPSVPFQAGLLVKCPERLPRLDGTTGKALSGPLLDYLALYPPCAARHNQLVDKIYQREALTHE</sequence>
<evidence type="ECO:0000313" key="3">
    <source>
        <dbReference type="Proteomes" id="UP000245838"/>
    </source>
</evidence>
<proteinExistence type="predicted"/>
<evidence type="ECO:0000313" key="2">
    <source>
        <dbReference type="EMBL" id="CRL43890.1"/>
    </source>
</evidence>
<dbReference type="AlphaFoldDB" id="A0A193QG47"/>
<evidence type="ECO:0008006" key="4">
    <source>
        <dbReference type="Google" id="ProtNLM"/>
    </source>
</evidence>
<keyword evidence="1" id="KW-0732">Signal</keyword>
<feature type="signal peptide" evidence="1">
    <location>
        <begin position="1"/>
        <end position="24"/>
    </location>
</feature>
<organism evidence="2 3">
    <name type="scientific">Sodalis glossinidius (strain morsitans)</name>
    <dbReference type="NCBI Taxonomy" id="343509"/>
    <lineage>
        <taxon>Bacteria</taxon>
        <taxon>Pseudomonadati</taxon>
        <taxon>Pseudomonadota</taxon>
        <taxon>Gammaproteobacteria</taxon>
        <taxon>Enterobacterales</taxon>
        <taxon>Bruguierivoracaceae</taxon>
        <taxon>Sodalis</taxon>
    </lineage>
</organism>
<dbReference type="Proteomes" id="UP000245838">
    <property type="component" value="Chromosome sggmmb4_Chromosome"/>
</dbReference>
<reference evidence="2 3" key="1">
    <citation type="submission" date="2015-05" db="EMBL/GenBank/DDBJ databases">
        <authorList>
            <person name="Goodhead I."/>
        </authorList>
    </citation>
    <scope>NUCLEOTIDE SEQUENCE [LARGE SCALE GENOMIC DNA]</scope>
    <source>
        <strain evidence="3">morsitans</strain>
    </source>
</reference>
<name>A0A193QG47_SODGM</name>
<dbReference type="PROSITE" id="PS51257">
    <property type="entry name" value="PROKAR_LIPOPROTEIN"/>
    <property type="match status" value="1"/>
</dbReference>
<dbReference type="EMBL" id="LN854557">
    <property type="protein sequence ID" value="CRL43890.1"/>
    <property type="molecule type" value="Genomic_DNA"/>
</dbReference>
<accession>A0A193QG47</accession>